<dbReference type="PROSITE" id="PS50928">
    <property type="entry name" value="ABC_TM1"/>
    <property type="match status" value="1"/>
</dbReference>
<evidence type="ECO:0000313" key="9">
    <source>
        <dbReference type="EMBL" id="QVV88529.1"/>
    </source>
</evidence>
<keyword evidence="4 7" id="KW-1133">Transmembrane helix</keyword>
<reference evidence="9 10" key="1">
    <citation type="submission" date="2021-05" db="EMBL/GenBank/DDBJ databases">
        <title>A novel Methanospirillum isolate from a pyrite-forming mixed culture.</title>
        <authorList>
            <person name="Bunk B."/>
            <person name="Sproer C."/>
            <person name="Spring S."/>
            <person name="Pester M."/>
        </authorList>
    </citation>
    <scope>NUCLEOTIDE SEQUENCE [LARGE SCALE GENOMIC DNA]</scope>
    <source>
        <strain evidence="9 10">J.3.6.1-F.2.7.3</strain>
    </source>
</reference>
<keyword evidence="10" id="KW-1185">Reference proteome</keyword>
<feature type="domain" description="ABC transmembrane type-1" evidence="8">
    <location>
        <begin position="57"/>
        <end position="259"/>
    </location>
</feature>
<keyword evidence="6 7" id="KW-0472">Membrane</keyword>
<evidence type="ECO:0000256" key="2">
    <source>
        <dbReference type="ARBA" id="ARBA00022448"/>
    </source>
</evidence>
<evidence type="ECO:0000259" key="8">
    <source>
        <dbReference type="PROSITE" id="PS50928"/>
    </source>
</evidence>
<dbReference type="PANTHER" id="PTHR30406:SF8">
    <property type="entry name" value="SULFATE TRANSPORT SYSTEM PERMEASE PROTEIN CYST"/>
    <property type="match status" value="1"/>
</dbReference>
<keyword evidence="2 7" id="KW-0813">Transport</keyword>
<feature type="transmembrane region" description="Helical" evidence="7">
    <location>
        <begin position="238"/>
        <end position="259"/>
    </location>
</feature>
<dbReference type="KEGG" id="mrtj:KHC33_14560"/>
<evidence type="ECO:0000256" key="5">
    <source>
        <dbReference type="ARBA" id="ARBA00023032"/>
    </source>
</evidence>
<protein>
    <submittedName>
        <fullName evidence="9">ABC transporter permease</fullName>
    </submittedName>
</protein>
<evidence type="ECO:0000313" key="10">
    <source>
        <dbReference type="Proteomes" id="UP000680656"/>
    </source>
</evidence>
<dbReference type="GO" id="GO:0015419">
    <property type="term" value="F:ABC-type sulfate transporter activity"/>
    <property type="evidence" value="ECO:0007669"/>
    <property type="project" value="InterPro"/>
</dbReference>
<dbReference type="NCBIfam" id="TIGR01581">
    <property type="entry name" value="Mo_ABC_porter"/>
    <property type="match status" value="1"/>
</dbReference>
<dbReference type="Gene3D" id="1.10.3720.10">
    <property type="entry name" value="MetI-like"/>
    <property type="match status" value="1"/>
</dbReference>
<dbReference type="GO" id="GO:0005886">
    <property type="term" value="C:plasma membrane"/>
    <property type="evidence" value="ECO:0007669"/>
    <property type="project" value="UniProtKB-SubCell"/>
</dbReference>
<accession>A0A8E7EIW2</accession>
<dbReference type="AlphaFoldDB" id="A0A8E7EIW2"/>
<feature type="transmembrane region" description="Helical" evidence="7">
    <location>
        <begin position="124"/>
        <end position="146"/>
    </location>
</feature>
<name>A0A8E7EIW2_9EURY</name>
<keyword evidence="3 7" id="KW-0812">Transmembrane</keyword>
<dbReference type="RefSeq" id="WP_214419338.1">
    <property type="nucleotide sequence ID" value="NZ_CP075546.1"/>
</dbReference>
<proteinExistence type="inferred from homology"/>
<evidence type="ECO:0000256" key="1">
    <source>
        <dbReference type="ARBA" id="ARBA00004141"/>
    </source>
</evidence>
<dbReference type="InterPro" id="IPR006469">
    <property type="entry name" value="NifC_ABC_porter"/>
</dbReference>
<dbReference type="InterPro" id="IPR000515">
    <property type="entry name" value="MetI-like"/>
</dbReference>
<feature type="transmembrane region" description="Helical" evidence="7">
    <location>
        <begin position="53"/>
        <end position="80"/>
    </location>
</feature>
<dbReference type="Proteomes" id="UP000680656">
    <property type="component" value="Chromosome"/>
</dbReference>
<dbReference type="PANTHER" id="PTHR30406">
    <property type="entry name" value="SULFATE TRANSPORT SYSTEM PERMEASE PROTEIN"/>
    <property type="match status" value="1"/>
</dbReference>
<feature type="transmembrane region" description="Helical" evidence="7">
    <location>
        <begin position="92"/>
        <end position="118"/>
    </location>
</feature>
<dbReference type="Pfam" id="PF00528">
    <property type="entry name" value="BPD_transp_1"/>
    <property type="match status" value="1"/>
</dbReference>
<dbReference type="SUPFAM" id="SSF161098">
    <property type="entry name" value="MetI-like"/>
    <property type="match status" value="1"/>
</dbReference>
<evidence type="ECO:0000256" key="4">
    <source>
        <dbReference type="ARBA" id="ARBA00022989"/>
    </source>
</evidence>
<evidence type="ECO:0000256" key="7">
    <source>
        <dbReference type="RuleBase" id="RU363032"/>
    </source>
</evidence>
<feature type="transmembrane region" description="Helical" evidence="7">
    <location>
        <begin position="192"/>
        <end position="218"/>
    </location>
</feature>
<feature type="transmembrane region" description="Helical" evidence="7">
    <location>
        <begin position="12"/>
        <end position="38"/>
    </location>
</feature>
<dbReference type="CDD" id="cd06261">
    <property type="entry name" value="TM_PBP2"/>
    <property type="match status" value="1"/>
</dbReference>
<comment type="subcellular location">
    <subcellularLocation>
        <location evidence="7">Cell membrane</location>
        <topology evidence="7">Multi-pass membrane protein</topology>
    </subcellularLocation>
    <subcellularLocation>
        <location evidence="1">Membrane</location>
        <topology evidence="1">Multi-pass membrane protein</topology>
    </subcellularLocation>
</comment>
<evidence type="ECO:0000256" key="3">
    <source>
        <dbReference type="ARBA" id="ARBA00022692"/>
    </source>
</evidence>
<sequence length="269" mass="29311">MKRHLRTYSSSWFQGCLILLSGSLILVFCLVFAGLILWPDPHVLLRALTSEEILFAIQLSLLTSLVSTIICAVIALPVAYALSRYHFPTSGFMGLVISLPLSLPPLVAGIALLIFFGPSLFGDILRFIGIDIVYTTAAIIVAQFFVNVPYLIRVMRSAFDSVHPRYEHVARTLGATESAVFFQVSLPMSRQALLAGLTITWSKAMGEFGAVLMLAGATKMKTETLPIALYLNISTGDLDLAIASATILLAISVGTLLVFEHWFGSKRMV</sequence>
<dbReference type="GeneID" id="65567523"/>
<evidence type="ECO:0000256" key="6">
    <source>
        <dbReference type="ARBA" id="ARBA00023136"/>
    </source>
</evidence>
<comment type="similarity">
    <text evidence="7">Belongs to the binding-protein-dependent transport system permease family.</text>
</comment>
<dbReference type="InterPro" id="IPR035906">
    <property type="entry name" value="MetI-like_sf"/>
</dbReference>
<gene>
    <name evidence="9" type="ORF">KHC33_14560</name>
</gene>
<keyword evidence="5" id="KW-0764">Sulfate transport</keyword>
<dbReference type="InterPro" id="IPR005667">
    <property type="entry name" value="Sulph_transpt2"/>
</dbReference>
<organism evidence="9 10">
    <name type="scientific">Methanospirillum purgamenti</name>
    <dbReference type="NCBI Taxonomy" id="2834276"/>
    <lineage>
        <taxon>Archaea</taxon>
        <taxon>Methanobacteriati</taxon>
        <taxon>Methanobacteriota</taxon>
        <taxon>Stenosarchaea group</taxon>
        <taxon>Methanomicrobia</taxon>
        <taxon>Methanomicrobiales</taxon>
        <taxon>Methanospirillaceae</taxon>
        <taxon>Methanospirillum</taxon>
    </lineage>
</organism>
<dbReference type="EMBL" id="CP075546">
    <property type="protein sequence ID" value="QVV88529.1"/>
    <property type="molecule type" value="Genomic_DNA"/>
</dbReference>